<name>A0A1S8WXF6_OPIVI</name>
<protein>
    <submittedName>
        <fullName evidence="2">Uncharacterized protein</fullName>
    </submittedName>
</protein>
<evidence type="ECO:0000313" key="2">
    <source>
        <dbReference type="EMBL" id="OON19091.1"/>
    </source>
</evidence>
<evidence type="ECO:0000313" key="3">
    <source>
        <dbReference type="Proteomes" id="UP000243686"/>
    </source>
</evidence>
<evidence type="ECO:0000256" key="1">
    <source>
        <dbReference type="SAM" id="Coils"/>
    </source>
</evidence>
<keyword evidence="1" id="KW-0175">Coiled coil</keyword>
<reference evidence="2 3" key="1">
    <citation type="submission" date="2015-03" db="EMBL/GenBank/DDBJ databases">
        <title>Draft genome of the nematode, Opisthorchis viverrini.</title>
        <authorList>
            <person name="Mitreva M."/>
        </authorList>
    </citation>
    <scope>NUCLEOTIDE SEQUENCE [LARGE SCALE GENOMIC DNA]</scope>
    <source>
        <strain evidence="2">Khon Kaen</strain>
    </source>
</reference>
<dbReference type="AlphaFoldDB" id="A0A1S8WXF6"/>
<dbReference type="EMBL" id="KV893594">
    <property type="protein sequence ID" value="OON19091.1"/>
    <property type="molecule type" value="Genomic_DNA"/>
</dbReference>
<keyword evidence="3" id="KW-1185">Reference proteome</keyword>
<feature type="coiled-coil region" evidence="1">
    <location>
        <begin position="29"/>
        <end position="70"/>
    </location>
</feature>
<proteinExistence type="predicted"/>
<accession>A0A1S8WXF6</accession>
<dbReference type="Proteomes" id="UP000243686">
    <property type="component" value="Unassembled WGS sequence"/>
</dbReference>
<organism evidence="2 3">
    <name type="scientific">Opisthorchis viverrini</name>
    <name type="common">Southeast Asian liver fluke</name>
    <dbReference type="NCBI Taxonomy" id="6198"/>
    <lineage>
        <taxon>Eukaryota</taxon>
        <taxon>Metazoa</taxon>
        <taxon>Spiralia</taxon>
        <taxon>Lophotrochozoa</taxon>
        <taxon>Platyhelminthes</taxon>
        <taxon>Trematoda</taxon>
        <taxon>Digenea</taxon>
        <taxon>Opisthorchiida</taxon>
        <taxon>Opisthorchiata</taxon>
        <taxon>Opisthorchiidae</taxon>
        <taxon>Opisthorchis</taxon>
    </lineage>
</organism>
<sequence>MTRRFSSVNVLGDRVEHLQHLLALESSKVERLSAELEDMTTTIAEAKTYERNLEHMVTQLSRQLEQKTKALEIPTPSETNKLEVNGSYKCPLVYLLL</sequence>
<gene>
    <name evidence="2" type="ORF">X801_05046</name>
</gene>